<evidence type="ECO:0000256" key="4">
    <source>
        <dbReference type="ARBA" id="ARBA00022679"/>
    </source>
</evidence>
<keyword evidence="1 7" id="KW-0963">Cytoplasm</keyword>
<keyword evidence="5 7" id="KW-0949">S-adenosyl-L-methionine</keyword>
<evidence type="ECO:0000256" key="6">
    <source>
        <dbReference type="ARBA" id="ARBA00022884"/>
    </source>
</evidence>
<feature type="binding site" evidence="7 8">
    <location>
        <position position="76"/>
    </location>
    <ligand>
        <name>S-adenosyl-L-methionine</name>
        <dbReference type="ChEBI" id="CHEBI:59789"/>
    </ligand>
</feature>
<dbReference type="PROSITE" id="PS51689">
    <property type="entry name" value="SAM_RNA_A_N6_MT"/>
    <property type="match status" value="1"/>
</dbReference>
<feature type="binding site" evidence="7 8">
    <location>
        <position position="30"/>
    </location>
    <ligand>
        <name>S-adenosyl-L-methionine</name>
        <dbReference type="ChEBI" id="CHEBI:59789"/>
    </ligand>
</feature>
<dbReference type="InterPro" id="IPR029063">
    <property type="entry name" value="SAM-dependent_MTases_sf"/>
</dbReference>
<evidence type="ECO:0000256" key="2">
    <source>
        <dbReference type="ARBA" id="ARBA00022552"/>
    </source>
</evidence>
<dbReference type="PANTHER" id="PTHR11727:SF7">
    <property type="entry name" value="DIMETHYLADENOSINE TRANSFERASE-RELATED"/>
    <property type="match status" value="1"/>
</dbReference>
<keyword evidence="11" id="KW-1185">Reference proteome</keyword>
<evidence type="ECO:0000313" key="10">
    <source>
        <dbReference type="EMBL" id="MCC2135833.1"/>
    </source>
</evidence>
<feature type="binding site" evidence="7 8">
    <location>
        <position position="28"/>
    </location>
    <ligand>
        <name>S-adenosyl-L-methionine</name>
        <dbReference type="ChEBI" id="CHEBI:59789"/>
    </ligand>
</feature>
<proteinExistence type="inferred from homology"/>
<dbReference type="HAMAP" id="MF_00607">
    <property type="entry name" value="16SrRNA_methyltr_A"/>
    <property type="match status" value="1"/>
</dbReference>
<feature type="domain" description="Ribosomal RNA adenine methylase transferase N-terminal" evidence="9">
    <location>
        <begin position="35"/>
        <end position="210"/>
    </location>
</feature>
<dbReference type="EMBL" id="JAJEQC010000001">
    <property type="protein sequence ID" value="MCC2135833.1"/>
    <property type="molecule type" value="Genomic_DNA"/>
</dbReference>
<evidence type="ECO:0000256" key="8">
    <source>
        <dbReference type="PROSITE-ProRule" id="PRU01026"/>
    </source>
</evidence>
<evidence type="ECO:0000256" key="3">
    <source>
        <dbReference type="ARBA" id="ARBA00022603"/>
    </source>
</evidence>
<dbReference type="Gene3D" id="1.10.8.100">
    <property type="entry name" value="Ribosomal RNA adenine dimethylase-like, domain 2"/>
    <property type="match status" value="1"/>
</dbReference>
<evidence type="ECO:0000256" key="5">
    <source>
        <dbReference type="ARBA" id="ARBA00022691"/>
    </source>
</evidence>
<dbReference type="GO" id="GO:0052908">
    <property type="term" value="F:16S rRNA (adenine(1518)-N(6)/adenine(1519)-N(6))-dimethyltransferase activity"/>
    <property type="evidence" value="ECO:0007669"/>
    <property type="project" value="UniProtKB-EC"/>
</dbReference>
<keyword evidence="3 7" id="KW-0489">Methyltransferase</keyword>
<dbReference type="SMART" id="SM00650">
    <property type="entry name" value="rADc"/>
    <property type="match status" value="1"/>
</dbReference>
<dbReference type="Gene3D" id="3.40.50.150">
    <property type="entry name" value="Vaccinia Virus protein VP39"/>
    <property type="match status" value="1"/>
</dbReference>
<organism evidence="10 11">
    <name type="scientific">Hominenteromicrobium mulieris</name>
    <dbReference type="NCBI Taxonomy" id="2885357"/>
    <lineage>
        <taxon>Bacteria</taxon>
        <taxon>Bacillati</taxon>
        <taxon>Bacillota</taxon>
        <taxon>Clostridia</taxon>
        <taxon>Eubacteriales</taxon>
        <taxon>Oscillospiraceae</taxon>
        <taxon>Hominenteromicrobium</taxon>
    </lineage>
</organism>
<sequence>MQRLSDISTIRAVMEKNGFSFSKALGQNFLINPSVCPRMAEMSGAADCAGAIEVGPGIGVLTYELSQVSKKVVTIELDKRLLPVLDETLADCDNVKVINDDVMKIDLHRVIEEEFNGEEVAVCANLPYYITSPVIMKLLEDRLPITSITVMVQKEAAERLCAQPGTRECGAVSAAVQYYAEPEILFEVSRGSFMPAPNVDSAVIQLRIRKEPPVDVHDEALFFRVIRAAFAQRRKTAVNSISNTLHMSKQQVTDAFEQAGVRANSRAEALTLPEFAAVVNQLTD</sequence>
<comment type="caution">
    <text evidence="10">The sequence shown here is derived from an EMBL/GenBank/DDBJ whole genome shotgun (WGS) entry which is preliminary data.</text>
</comment>
<dbReference type="InterPro" id="IPR023165">
    <property type="entry name" value="rRNA_Ade_diMease-like_C"/>
</dbReference>
<dbReference type="SUPFAM" id="SSF53335">
    <property type="entry name" value="S-adenosyl-L-methionine-dependent methyltransferases"/>
    <property type="match status" value="1"/>
</dbReference>
<protein>
    <recommendedName>
        <fullName evidence="7">Ribosomal RNA small subunit methyltransferase A</fullName>
        <ecNumber evidence="7">2.1.1.182</ecNumber>
    </recommendedName>
    <alternativeName>
        <fullName evidence="7">16S rRNA (adenine(1518)-N(6)/adenine(1519)-N(6))-dimethyltransferase</fullName>
    </alternativeName>
    <alternativeName>
        <fullName evidence="7">16S rRNA dimethyladenosine transferase</fullName>
    </alternativeName>
    <alternativeName>
        <fullName evidence="7">16S rRNA dimethylase</fullName>
    </alternativeName>
    <alternativeName>
        <fullName evidence="7">S-adenosylmethionine-6-N', N'-adenosyl(rRNA) dimethyltransferase</fullName>
    </alternativeName>
</protein>
<dbReference type="FunFam" id="3.40.50.150:FF:000023">
    <property type="entry name" value="Ribosomal RNA small subunit methyltransferase A"/>
    <property type="match status" value="1"/>
</dbReference>
<dbReference type="InterPro" id="IPR011530">
    <property type="entry name" value="rRNA_adenine_dimethylase"/>
</dbReference>
<comment type="catalytic activity">
    <reaction evidence="7">
        <text>adenosine(1518)/adenosine(1519) in 16S rRNA + 4 S-adenosyl-L-methionine = N(6)-dimethyladenosine(1518)/N(6)-dimethyladenosine(1519) in 16S rRNA + 4 S-adenosyl-L-homocysteine + 4 H(+)</text>
        <dbReference type="Rhea" id="RHEA:19609"/>
        <dbReference type="Rhea" id="RHEA-COMP:10232"/>
        <dbReference type="Rhea" id="RHEA-COMP:10233"/>
        <dbReference type="ChEBI" id="CHEBI:15378"/>
        <dbReference type="ChEBI" id="CHEBI:57856"/>
        <dbReference type="ChEBI" id="CHEBI:59789"/>
        <dbReference type="ChEBI" id="CHEBI:74411"/>
        <dbReference type="ChEBI" id="CHEBI:74493"/>
        <dbReference type="EC" id="2.1.1.182"/>
    </reaction>
</comment>
<comment type="similarity">
    <text evidence="7">Belongs to the class I-like SAM-binding methyltransferase superfamily. rRNA adenine N(6)-methyltransferase family. RsmA subfamily.</text>
</comment>
<evidence type="ECO:0000313" key="11">
    <source>
        <dbReference type="Proteomes" id="UP001199424"/>
    </source>
</evidence>
<dbReference type="GO" id="GO:0005829">
    <property type="term" value="C:cytosol"/>
    <property type="evidence" value="ECO:0007669"/>
    <property type="project" value="TreeGrafter"/>
</dbReference>
<evidence type="ECO:0000256" key="1">
    <source>
        <dbReference type="ARBA" id="ARBA00022490"/>
    </source>
</evidence>
<feature type="binding site" evidence="7 8">
    <location>
        <position position="125"/>
    </location>
    <ligand>
        <name>S-adenosyl-L-methionine</name>
        <dbReference type="ChEBI" id="CHEBI:59789"/>
    </ligand>
</feature>
<reference evidence="10" key="1">
    <citation type="submission" date="2021-10" db="EMBL/GenBank/DDBJ databases">
        <title>Anaerobic single-cell dispensing facilitates the cultivation of human gut bacteria.</title>
        <authorList>
            <person name="Afrizal A."/>
        </authorList>
    </citation>
    <scope>NUCLEOTIDE SEQUENCE</scope>
    <source>
        <strain evidence="10">CLA-AA-H250</strain>
    </source>
</reference>
<name>A0AAE3AJV5_9FIRM</name>
<accession>A0AAE3AJV5</accession>
<dbReference type="PANTHER" id="PTHR11727">
    <property type="entry name" value="DIMETHYLADENOSINE TRANSFERASE"/>
    <property type="match status" value="1"/>
</dbReference>
<dbReference type="InterPro" id="IPR020598">
    <property type="entry name" value="rRNA_Ade_methylase_Trfase_N"/>
</dbReference>
<keyword evidence="6 7" id="KW-0694">RNA-binding</keyword>
<comment type="function">
    <text evidence="7">Specifically dimethylates two adjacent adenosines (A1518 and A1519) in the loop of a conserved hairpin near the 3'-end of 16S rRNA in the 30S particle. May play a critical role in biogenesis of 30S subunits.</text>
</comment>
<dbReference type="AlphaFoldDB" id="A0AAE3AJV5"/>
<dbReference type="RefSeq" id="WP_308448435.1">
    <property type="nucleotide sequence ID" value="NZ_JAJEQC010000001.1"/>
</dbReference>
<dbReference type="NCBIfam" id="TIGR00755">
    <property type="entry name" value="ksgA"/>
    <property type="match status" value="1"/>
</dbReference>
<keyword evidence="4 7" id="KW-0808">Transferase</keyword>
<gene>
    <name evidence="7 10" type="primary">rsmA</name>
    <name evidence="7" type="synonym">ksgA</name>
    <name evidence="10" type="ORF">LKD31_02220</name>
</gene>
<keyword evidence="2 7" id="KW-0698">rRNA processing</keyword>
<evidence type="ECO:0000259" key="9">
    <source>
        <dbReference type="SMART" id="SM00650"/>
    </source>
</evidence>
<comment type="subcellular location">
    <subcellularLocation>
        <location evidence="7">Cytoplasm</location>
    </subcellularLocation>
</comment>
<evidence type="ECO:0000256" key="7">
    <source>
        <dbReference type="HAMAP-Rule" id="MF_00607"/>
    </source>
</evidence>
<feature type="binding site" evidence="7 8">
    <location>
        <position position="55"/>
    </location>
    <ligand>
        <name>S-adenosyl-L-methionine</name>
        <dbReference type="ChEBI" id="CHEBI:59789"/>
    </ligand>
</feature>
<feature type="binding site" evidence="7 8">
    <location>
        <position position="101"/>
    </location>
    <ligand>
        <name>S-adenosyl-L-methionine</name>
        <dbReference type="ChEBI" id="CHEBI:59789"/>
    </ligand>
</feature>
<dbReference type="Proteomes" id="UP001199424">
    <property type="component" value="Unassembled WGS sequence"/>
</dbReference>
<dbReference type="EC" id="2.1.1.182" evidence="7"/>
<dbReference type="Pfam" id="PF00398">
    <property type="entry name" value="RrnaAD"/>
    <property type="match status" value="1"/>
</dbReference>
<dbReference type="InterPro" id="IPR001737">
    <property type="entry name" value="KsgA/Erm"/>
</dbReference>
<dbReference type="GO" id="GO:0003723">
    <property type="term" value="F:RNA binding"/>
    <property type="evidence" value="ECO:0007669"/>
    <property type="project" value="UniProtKB-UniRule"/>
</dbReference>